<accession>A0ABU3WMB5</accession>
<protein>
    <submittedName>
        <fullName evidence="1">Uncharacterized protein</fullName>
    </submittedName>
</protein>
<sequence>MSDIETTVRNLAAIAAAKKLLAEAEAREKSALAGQIARGTAYAYTASGEELGYATVPKPTQPKPVVTITDEAQVFPWLVDAFGPEVIEQRVMLTEQGRASLEAFMLEEHKAAGSEGYFDLPGVSVSVPPAKDPAPRFTPSKRVVELVRGMAAAGELNLGDVLALEGGGDHE</sequence>
<dbReference type="Proteomes" id="UP001275440">
    <property type="component" value="Unassembled WGS sequence"/>
</dbReference>
<evidence type="ECO:0000313" key="2">
    <source>
        <dbReference type="Proteomes" id="UP001275440"/>
    </source>
</evidence>
<comment type="caution">
    <text evidence="1">The sequence shown here is derived from an EMBL/GenBank/DDBJ whole genome shotgun (WGS) entry which is preliminary data.</text>
</comment>
<keyword evidence="2" id="KW-1185">Reference proteome</keyword>
<name>A0ABU3WMB5_9NOCA</name>
<proteinExistence type="predicted"/>
<organism evidence="1 2">
    <name type="scientific">Rhodococcus zopfii</name>
    <dbReference type="NCBI Taxonomy" id="43772"/>
    <lineage>
        <taxon>Bacteria</taxon>
        <taxon>Bacillati</taxon>
        <taxon>Actinomycetota</taxon>
        <taxon>Actinomycetes</taxon>
        <taxon>Mycobacteriales</taxon>
        <taxon>Nocardiaceae</taxon>
        <taxon>Rhodococcus</taxon>
    </lineage>
</organism>
<dbReference type="EMBL" id="WBMO01000001">
    <property type="protein sequence ID" value="MDV2475125.1"/>
    <property type="molecule type" value="Genomic_DNA"/>
</dbReference>
<evidence type="ECO:0000313" key="1">
    <source>
        <dbReference type="EMBL" id="MDV2475125.1"/>
    </source>
</evidence>
<gene>
    <name evidence="1" type="ORF">F8M49_06265</name>
</gene>
<reference evidence="1 2" key="1">
    <citation type="submission" date="2019-10" db="EMBL/GenBank/DDBJ databases">
        <title>Draft Genome Assembly of Rhodococcus zopfii DSM44189.</title>
        <authorList>
            <person name="Sutton J.M."/>
            <person name="Akob D.M."/>
            <person name="Bushman T.J."/>
        </authorList>
    </citation>
    <scope>NUCLEOTIDE SEQUENCE [LARGE SCALE GENOMIC DNA]</scope>
    <source>
        <strain evidence="1 2">DSM 44189</strain>
    </source>
</reference>